<proteinExistence type="inferred from homology"/>
<name>A0A9W9MHG4_9EURO</name>
<dbReference type="EMBL" id="JAPQKR010000013">
    <property type="protein sequence ID" value="KAJ5201355.1"/>
    <property type="molecule type" value="Genomic_DNA"/>
</dbReference>
<dbReference type="Pfam" id="PF13193">
    <property type="entry name" value="AMP-binding_C"/>
    <property type="match status" value="1"/>
</dbReference>
<dbReference type="PANTHER" id="PTHR24096">
    <property type="entry name" value="LONG-CHAIN-FATTY-ACID--COA LIGASE"/>
    <property type="match status" value="1"/>
</dbReference>
<keyword evidence="5" id="KW-1185">Reference proteome</keyword>
<dbReference type="GO" id="GO:0016405">
    <property type="term" value="F:CoA-ligase activity"/>
    <property type="evidence" value="ECO:0007669"/>
    <property type="project" value="TreeGrafter"/>
</dbReference>
<sequence length="130" mass="14607">MVTWDIEGFITITDGIKEMIKVKGTAVAPAELEDLLLRCPTVEDITVDTIPNDYTGQHTKAHVVLKPGILLTTFSLVHQITGFVTELDLLQETPKSASGKMLRRVLRELGLENNRKRSYMVDREEVQSNL</sequence>
<dbReference type="Proteomes" id="UP001150904">
    <property type="component" value="Unassembled WGS sequence"/>
</dbReference>
<evidence type="ECO:0000313" key="4">
    <source>
        <dbReference type="EMBL" id="KAJ5201355.1"/>
    </source>
</evidence>
<dbReference type="InterPro" id="IPR025110">
    <property type="entry name" value="AMP-bd_C"/>
</dbReference>
<dbReference type="Gene3D" id="3.30.300.30">
    <property type="match status" value="1"/>
</dbReference>
<comment type="similarity">
    <text evidence="1">Belongs to the ATP-dependent AMP-binding enzyme family.</text>
</comment>
<comment type="caution">
    <text evidence="4">The sequence shown here is derived from an EMBL/GenBank/DDBJ whole genome shotgun (WGS) entry which is preliminary data.</text>
</comment>
<dbReference type="InterPro" id="IPR045851">
    <property type="entry name" value="AMP-bd_C_sf"/>
</dbReference>
<organism evidence="4 5">
    <name type="scientific">Penicillium cinerascens</name>
    <dbReference type="NCBI Taxonomy" id="70096"/>
    <lineage>
        <taxon>Eukaryota</taxon>
        <taxon>Fungi</taxon>
        <taxon>Dikarya</taxon>
        <taxon>Ascomycota</taxon>
        <taxon>Pezizomycotina</taxon>
        <taxon>Eurotiomycetes</taxon>
        <taxon>Eurotiomycetidae</taxon>
        <taxon>Eurotiales</taxon>
        <taxon>Aspergillaceae</taxon>
        <taxon>Penicillium</taxon>
    </lineage>
</organism>
<dbReference type="OrthoDB" id="4364582at2759"/>
<evidence type="ECO:0000259" key="3">
    <source>
        <dbReference type="Pfam" id="PF13193"/>
    </source>
</evidence>
<dbReference type="SUPFAM" id="SSF56801">
    <property type="entry name" value="Acetyl-CoA synthetase-like"/>
    <property type="match status" value="1"/>
</dbReference>
<evidence type="ECO:0000313" key="5">
    <source>
        <dbReference type="Proteomes" id="UP001150904"/>
    </source>
</evidence>
<dbReference type="PANTHER" id="PTHR24096:SF149">
    <property type="entry name" value="AMP-BINDING DOMAIN-CONTAINING PROTEIN-RELATED"/>
    <property type="match status" value="1"/>
</dbReference>
<keyword evidence="2" id="KW-0436">Ligase</keyword>
<dbReference type="RefSeq" id="XP_058307271.1">
    <property type="nucleotide sequence ID" value="XM_058453080.1"/>
</dbReference>
<reference evidence="4" key="1">
    <citation type="submission" date="2022-12" db="EMBL/GenBank/DDBJ databases">
        <authorList>
            <person name="Petersen C."/>
        </authorList>
    </citation>
    <scope>NUCLEOTIDE SEQUENCE</scope>
    <source>
        <strain evidence="4">IBT 15544</strain>
    </source>
</reference>
<dbReference type="GeneID" id="83180381"/>
<protein>
    <recommendedName>
        <fullName evidence="3">AMP-binding enzyme C-terminal domain-containing protein</fullName>
    </recommendedName>
</protein>
<dbReference type="AlphaFoldDB" id="A0A9W9MHG4"/>
<gene>
    <name evidence="4" type="ORF">N7498_006018</name>
</gene>
<reference evidence="4" key="2">
    <citation type="journal article" date="2023" name="IMA Fungus">
        <title>Comparative genomic study of the Penicillium genus elucidates a diverse pangenome and 15 lateral gene transfer events.</title>
        <authorList>
            <person name="Petersen C."/>
            <person name="Sorensen T."/>
            <person name="Nielsen M.R."/>
            <person name="Sondergaard T.E."/>
            <person name="Sorensen J.L."/>
            <person name="Fitzpatrick D.A."/>
            <person name="Frisvad J.C."/>
            <person name="Nielsen K.L."/>
        </authorList>
    </citation>
    <scope>NUCLEOTIDE SEQUENCE</scope>
    <source>
        <strain evidence="4">IBT 15544</strain>
    </source>
</reference>
<evidence type="ECO:0000256" key="2">
    <source>
        <dbReference type="ARBA" id="ARBA00022598"/>
    </source>
</evidence>
<accession>A0A9W9MHG4</accession>
<evidence type="ECO:0000256" key="1">
    <source>
        <dbReference type="ARBA" id="ARBA00006432"/>
    </source>
</evidence>
<feature type="domain" description="AMP-binding enzyme C-terminal" evidence="3">
    <location>
        <begin position="31"/>
        <end position="85"/>
    </location>
</feature>